<dbReference type="InterPro" id="IPR029063">
    <property type="entry name" value="SAM-dependent_MTases_sf"/>
</dbReference>
<evidence type="ECO:0000256" key="6">
    <source>
        <dbReference type="SAM" id="MobiDB-lite"/>
    </source>
</evidence>
<dbReference type="SUPFAM" id="SSF50249">
    <property type="entry name" value="Nucleic acid-binding proteins"/>
    <property type="match status" value="1"/>
</dbReference>
<dbReference type="Gene3D" id="3.40.50.150">
    <property type="entry name" value="Vaccinia Virus protein VP39"/>
    <property type="match status" value="1"/>
</dbReference>
<dbReference type="Gene3D" id="2.40.50.140">
    <property type="entry name" value="Nucleic acid-binding proteins"/>
    <property type="match status" value="1"/>
</dbReference>
<dbReference type="PROSITE" id="PS01231">
    <property type="entry name" value="TRMA_2"/>
    <property type="match status" value="1"/>
</dbReference>
<evidence type="ECO:0000256" key="4">
    <source>
        <dbReference type="PROSITE-ProRule" id="PRU01024"/>
    </source>
</evidence>
<dbReference type="PANTHER" id="PTHR11061:SF30">
    <property type="entry name" value="TRNA (URACIL(54)-C(5))-METHYLTRANSFERASE"/>
    <property type="match status" value="1"/>
</dbReference>
<feature type="binding site" evidence="4">
    <location>
        <position position="266"/>
    </location>
    <ligand>
        <name>S-adenosyl-L-methionine</name>
        <dbReference type="ChEBI" id="CHEBI:59789"/>
    </ligand>
</feature>
<feature type="region of interest" description="Disordered" evidence="6">
    <location>
        <begin position="215"/>
        <end position="236"/>
    </location>
</feature>
<proteinExistence type="inferred from homology"/>
<gene>
    <name evidence="8" type="ORF">FO059_09985</name>
</gene>
<feature type="binding site" evidence="4">
    <location>
        <position position="374"/>
    </location>
    <ligand>
        <name>S-adenosyl-L-methionine</name>
        <dbReference type="ChEBI" id="CHEBI:59789"/>
    </ligand>
</feature>
<reference evidence="8 9" key="2">
    <citation type="submission" date="2019-07" db="EMBL/GenBank/DDBJ databases">
        <authorList>
            <person name="Huang Y."/>
        </authorList>
    </citation>
    <scope>NUCLEOTIDE SEQUENCE [LARGE SCALE GENOMIC DNA]</scope>
    <source>
        <strain evidence="8 9">HY188</strain>
    </source>
</reference>
<dbReference type="AlphaFoldDB" id="A0A516X3F3"/>
<feature type="binding site" evidence="4">
    <location>
        <position position="319"/>
    </location>
    <ligand>
        <name>S-adenosyl-L-methionine</name>
        <dbReference type="ChEBI" id="CHEBI:59789"/>
    </ligand>
</feature>
<dbReference type="GO" id="GO:0070475">
    <property type="term" value="P:rRNA base methylation"/>
    <property type="evidence" value="ECO:0007669"/>
    <property type="project" value="TreeGrafter"/>
</dbReference>
<evidence type="ECO:0000256" key="2">
    <source>
        <dbReference type="ARBA" id="ARBA00022679"/>
    </source>
</evidence>
<feature type="active site" evidence="5">
    <location>
        <position position="401"/>
    </location>
</feature>
<keyword evidence="1 4" id="KW-0489">Methyltransferase</keyword>
<reference evidence="8 9" key="1">
    <citation type="submission" date="2019-07" db="EMBL/GenBank/DDBJ databases">
        <title>Tomitella cavernea sp. nov., an actinomycete isolated from soil.</title>
        <authorList>
            <person name="Cheng J."/>
        </authorList>
    </citation>
    <scope>NUCLEOTIDE SEQUENCE [LARGE SCALE GENOMIC DNA]</scope>
    <source>
        <strain evidence="8 9">HY188</strain>
    </source>
</reference>
<dbReference type="Pfam" id="PF05958">
    <property type="entry name" value="tRNA_U5-meth_tr"/>
    <property type="match status" value="1"/>
</dbReference>
<dbReference type="SUPFAM" id="SSF53335">
    <property type="entry name" value="S-adenosyl-L-methionine-dependent methyltransferases"/>
    <property type="match status" value="1"/>
</dbReference>
<dbReference type="OrthoDB" id="9804590at2"/>
<dbReference type="PROSITE" id="PS01230">
    <property type="entry name" value="TRMA_1"/>
    <property type="match status" value="1"/>
</dbReference>
<dbReference type="Pfam" id="PF01938">
    <property type="entry name" value="TRAM"/>
    <property type="match status" value="1"/>
</dbReference>
<dbReference type="InterPro" id="IPR002792">
    <property type="entry name" value="TRAM_dom"/>
</dbReference>
<keyword evidence="9" id="KW-1185">Reference proteome</keyword>
<dbReference type="InterPro" id="IPR010280">
    <property type="entry name" value="U5_MeTrfase_fam"/>
</dbReference>
<dbReference type="InterPro" id="IPR030391">
    <property type="entry name" value="MeTrfase_TrmA_CS"/>
</dbReference>
<feature type="compositionally biased region" description="Basic residues" evidence="6">
    <location>
        <begin position="216"/>
        <end position="235"/>
    </location>
</feature>
<accession>A0A516X3F3</accession>
<keyword evidence="2 4" id="KW-0808">Transferase</keyword>
<sequence>MDWTGRVLELHIDAVGHGGVFVARSEGRVVLVRRALPGERVRARVTEDKGGSYCRAEVTDVLEAAPDRVADACPAAAGGAGCCDFSHVAPAAQRRLKQEVLAEQLARIAHLPQRIPVAPLPMPATPHAGAPAGGEGGAEGWRTRIRLSVDEAGRAGYRRYRGSEVVADLRCPQQIPGALDGLQDTVWQAGADLAVAVDDDGRRHVVEIAPPPMTRAAHRRSGRRGASARRAARSQRRAEHIVEGGGSAVQRVDGREWRLAPTGFWQVHGAAAQTYSDLIREWSGLRGGDTAWDLYGGAGVFAAAMAGQVGPAGRVEVVESSSQAVRDGRDALVDLDGVRFHHARVGHALAEFADGDGGARRIGGSPGPDTVVLDPPRAGAGREVIGALAATSAARVVHVGCDPASFARDLALYGGHGFRVEELRAFDGFPMTHHFESFALLVR</sequence>
<dbReference type="PROSITE" id="PS51687">
    <property type="entry name" value="SAM_MT_RNA_M5U"/>
    <property type="match status" value="1"/>
</dbReference>
<evidence type="ECO:0000313" key="8">
    <source>
        <dbReference type="EMBL" id="QDQ97595.1"/>
    </source>
</evidence>
<name>A0A516X3F3_9ACTN</name>
<comment type="similarity">
    <text evidence="4">Belongs to the class I-like SAM-binding methyltransferase superfamily. RNA M5U methyltransferase family.</text>
</comment>
<dbReference type="RefSeq" id="WP_143908436.1">
    <property type="nucleotide sequence ID" value="NZ_CP041765.1"/>
</dbReference>
<dbReference type="GO" id="GO:0070041">
    <property type="term" value="F:rRNA (uridine-C5-)-methyltransferase activity"/>
    <property type="evidence" value="ECO:0007669"/>
    <property type="project" value="TreeGrafter"/>
</dbReference>
<feature type="domain" description="TRAM" evidence="7">
    <location>
        <begin position="1"/>
        <end position="60"/>
    </location>
</feature>
<organism evidence="8 9">
    <name type="scientific">Tomitella fengzijianii</name>
    <dbReference type="NCBI Taxonomy" id="2597660"/>
    <lineage>
        <taxon>Bacteria</taxon>
        <taxon>Bacillati</taxon>
        <taxon>Actinomycetota</taxon>
        <taxon>Actinomycetes</taxon>
        <taxon>Mycobacteriales</taxon>
        <taxon>Tomitella</taxon>
    </lineage>
</organism>
<dbReference type="InterPro" id="IPR030390">
    <property type="entry name" value="MeTrfase_TrmA_AS"/>
</dbReference>
<evidence type="ECO:0000256" key="3">
    <source>
        <dbReference type="ARBA" id="ARBA00022691"/>
    </source>
</evidence>
<dbReference type="InterPro" id="IPR012340">
    <property type="entry name" value="NA-bd_OB-fold"/>
</dbReference>
<dbReference type="EMBL" id="CP041765">
    <property type="protein sequence ID" value="QDQ97595.1"/>
    <property type="molecule type" value="Genomic_DNA"/>
</dbReference>
<evidence type="ECO:0000256" key="1">
    <source>
        <dbReference type="ARBA" id="ARBA00022603"/>
    </source>
</evidence>
<dbReference type="PROSITE" id="PS50926">
    <property type="entry name" value="TRAM"/>
    <property type="match status" value="1"/>
</dbReference>
<protein>
    <submittedName>
        <fullName evidence="8">Class I SAM-dependent RNA methyltransferase</fullName>
    </submittedName>
</protein>
<dbReference type="Gene3D" id="2.40.50.1070">
    <property type="match status" value="1"/>
</dbReference>
<feature type="binding site" evidence="4">
    <location>
        <position position="295"/>
    </location>
    <ligand>
        <name>S-adenosyl-L-methionine</name>
        <dbReference type="ChEBI" id="CHEBI:59789"/>
    </ligand>
</feature>
<evidence type="ECO:0000259" key="7">
    <source>
        <dbReference type="PROSITE" id="PS50926"/>
    </source>
</evidence>
<dbReference type="KEGG" id="toy:FO059_09985"/>
<evidence type="ECO:0000256" key="5">
    <source>
        <dbReference type="PROSITE-ProRule" id="PRU10015"/>
    </source>
</evidence>
<keyword evidence="3 4" id="KW-0949">S-adenosyl-L-methionine</keyword>
<evidence type="ECO:0000313" key="9">
    <source>
        <dbReference type="Proteomes" id="UP000317344"/>
    </source>
</evidence>
<dbReference type="PANTHER" id="PTHR11061">
    <property type="entry name" value="RNA M5U METHYLTRANSFERASE"/>
    <property type="match status" value="1"/>
</dbReference>
<feature type="active site" description="Nucleophile" evidence="4">
    <location>
        <position position="401"/>
    </location>
</feature>
<dbReference type="Proteomes" id="UP000317344">
    <property type="component" value="Chromosome"/>
</dbReference>